<organism evidence="2 3">
    <name type="scientific">Helobdella robusta</name>
    <name type="common">Californian leech</name>
    <dbReference type="NCBI Taxonomy" id="6412"/>
    <lineage>
        <taxon>Eukaryota</taxon>
        <taxon>Metazoa</taxon>
        <taxon>Spiralia</taxon>
        <taxon>Lophotrochozoa</taxon>
        <taxon>Annelida</taxon>
        <taxon>Clitellata</taxon>
        <taxon>Hirudinea</taxon>
        <taxon>Rhynchobdellida</taxon>
        <taxon>Glossiphoniidae</taxon>
        <taxon>Helobdella</taxon>
    </lineage>
</organism>
<evidence type="ECO:0000313" key="3">
    <source>
        <dbReference type="Proteomes" id="UP000015101"/>
    </source>
</evidence>
<dbReference type="STRING" id="6412.T1EXY4"/>
<dbReference type="OrthoDB" id="10039644at2759"/>
<dbReference type="HOGENOM" id="CLU_442979_0_0_1"/>
<dbReference type="PANTHER" id="PTHR24104">
    <property type="entry name" value="E3 UBIQUITIN-PROTEIN LIGASE NHLRC1-RELATED"/>
    <property type="match status" value="1"/>
</dbReference>
<dbReference type="InterPro" id="IPR011042">
    <property type="entry name" value="6-blade_b-propeller_TolB-like"/>
</dbReference>
<gene>
    <name evidence="2" type="primary">20201434</name>
    <name evidence="1" type="ORF">HELRODRAFT_166256</name>
</gene>
<dbReference type="GO" id="GO:0017148">
    <property type="term" value="P:negative regulation of translation"/>
    <property type="evidence" value="ECO:0000318"/>
    <property type="project" value="GO_Central"/>
</dbReference>
<dbReference type="GeneID" id="20201434"/>
<dbReference type="eggNOG" id="KOG2177">
    <property type="taxonomic scope" value="Eukaryota"/>
</dbReference>
<dbReference type="CTD" id="20201434"/>
<sequence length="617" mass="71797">MKDILMNNLIGENFRLLKVKDVTSKHSSSGSNEKMLPKTSNDWSVVTRTKQKFSLKNNDLVRIGTKIENNCNNHLGSNKTRDENEYLLKRHLLRCIKCVVRPIGTTNSLCKNSENQIIISDPTVNRIKVFDLSGNLKKIVGSHKNGTPLESPRCIYMCPHTRMMVVVESPPYRMIKILVANLFTVTSFSYEATNPEDICMDSSFKSFLLDSLSRKIYIYDRAGVLLNVLHCPDFLYPCNIDVNQHEELFLCDKERHCVEVISYEGKKLRAIGGEGITDFPIFVKIGKNDEVIICNNYEILKITIFNRTGDTILVALQSMMRLEKLLDVTITCNGKVFVSTSDLNLFIMEFPLMAFKKLKWKKIHNVTKDMRNRIEYIKHEYPENLQNEIKRDEKSLNKTSVQLDHRERIEKQIIENNKSEVPNESKDLKDDIQDVINHISDENEQFEEISEMQLDNNDVPIENKNTEDDIWNMSFVTNVKIKNEELFDNILAQSQQFENCKRMLFETSEYAYQVESKSMEKDISPTKDVKVKNDESFNYISMESENLEENKITPFEKIDVSEEGIQDDIRSNPFKNDIHIRSIWSNSIPTQNLPKYIWCNVVLEHDLENHIRNIWSD</sequence>
<dbReference type="GO" id="GO:0000209">
    <property type="term" value="P:protein polyubiquitination"/>
    <property type="evidence" value="ECO:0000318"/>
    <property type="project" value="GO_Central"/>
</dbReference>
<dbReference type="SUPFAM" id="SSF101898">
    <property type="entry name" value="NHL repeat"/>
    <property type="match status" value="1"/>
</dbReference>
<evidence type="ECO:0000313" key="2">
    <source>
        <dbReference type="EnsemblMetazoa" id="HelroP166256"/>
    </source>
</evidence>
<protein>
    <submittedName>
        <fullName evidence="1 2">Uncharacterized protein</fullName>
    </submittedName>
</protein>
<dbReference type="PANTHER" id="PTHR24104:SF57">
    <property type="entry name" value="BEE-MILK PROTEIN"/>
    <property type="match status" value="1"/>
</dbReference>
<dbReference type="FunFam" id="2.120.10.30:FF:000107">
    <property type="entry name" value="Uncharacterized protein"/>
    <property type="match status" value="1"/>
</dbReference>
<dbReference type="EMBL" id="AMQM01002296">
    <property type="status" value="NOT_ANNOTATED_CDS"/>
    <property type="molecule type" value="Genomic_DNA"/>
</dbReference>
<dbReference type="AlphaFoldDB" id="T1EXY4"/>
<accession>T1EXY4</accession>
<dbReference type="RefSeq" id="XP_009031477.1">
    <property type="nucleotide sequence ID" value="XM_009033229.1"/>
</dbReference>
<proteinExistence type="predicted"/>
<dbReference type="GO" id="GO:0030371">
    <property type="term" value="F:translation repressor activity"/>
    <property type="evidence" value="ECO:0000318"/>
    <property type="project" value="GO_Central"/>
</dbReference>
<dbReference type="EnsemblMetazoa" id="HelroT166256">
    <property type="protein sequence ID" value="HelroP166256"/>
    <property type="gene ID" value="HelroG166256"/>
</dbReference>
<keyword evidence="3" id="KW-1185">Reference proteome</keyword>
<dbReference type="InParanoid" id="T1EXY4"/>
<dbReference type="GO" id="GO:0043161">
    <property type="term" value="P:proteasome-mediated ubiquitin-dependent protein catabolic process"/>
    <property type="evidence" value="ECO:0000318"/>
    <property type="project" value="GO_Central"/>
</dbReference>
<evidence type="ECO:0000313" key="1">
    <source>
        <dbReference type="EMBL" id="ESN90572.1"/>
    </source>
</evidence>
<dbReference type="EMBL" id="KB097753">
    <property type="protein sequence ID" value="ESN90572.1"/>
    <property type="molecule type" value="Genomic_DNA"/>
</dbReference>
<name>T1EXY4_HELRO</name>
<dbReference type="Gene3D" id="2.120.10.30">
    <property type="entry name" value="TolB, C-terminal domain"/>
    <property type="match status" value="1"/>
</dbReference>
<dbReference type="KEGG" id="hro:HELRODRAFT_166256"/>
<reference evidence="2" key="3">
    <citation type="submission" date="2015-06" db="UniProtKB">
        <authorList>
            <consortium name="EnsemblMetazoa"/>
        </authorList>
    </citation>
    <scope>IDENTIFICATION</scope>
</reference>
<dbReference type="InterPro" id="IPR050952">
    <property type="entry name" value="TRIM-NHL_E3_ligases"/>
</dbReference>
<reference evidence="1 3" key="2">
    <citation type="journal article" date="2013" name="Nature">
        <title>Insights into bilaterian evolution from three spiralian genomes.</title>
        <authorList>
            <person name="Simakov O."/>
            <person name="Marletaz F."/>
            <person name="Cho S.J."/>
            <person name="Edsinger-Gonzales E."/>
            <person name="Havlak P."/>
            <person name="Hellsten U."/>
            <person name="Kuo D.H."/>
            <person name="Larsson T."/>
            <person name="Lv J."/>
            <person name="Arendt D."/>
            <person name="Savage R."/>
            <person name="Osoegawa K."/>
            <person name="de Jong P."/>
            <person name="Grimwood J."/>
            <person name="Chapman J.A."/>
            <person name="Shapiro H."/>
            <person name="Aerts A."/>
            <person name="Otillar R.P."/>
            <person name="Terry A.Y."/>
            <person name="Boore J.L."/>
            <person name="Grigoriev I.V."/>
            <person name="Lindberg D.R."/>
            <person name="Seaver E.C."/>
            <person name="Weisblat D.A."/>
            <person name="Putnam N.H."/>
            <person name="Rokhsar D.S."/>
        </authorList>
    </citation>
    <scope>NUCLEOTIDE SEQUENCE</scope>
</reference>
<reference evidence="3" key="1">
    <citation type="submission" date="2012-12" db="EMBL/GenBank/DDBJ databases">
        <authorList>
            <person name="Hellsten U."/>
            <person name="Grimwood J."/>
            <person name="Chapman J.A."/>
            <person name="Shapiro H."/>
            <person name="Aerts A."/>
            <person name="Otillar R.P."/>
            <person name="Terry A.Y."/>
            <person name="Boore J.L."/>
            <person name="Simakov O."/>
            <person name="Marletaz F."/>
            <person name="Cho S.-J."/>
            <person name="Edsinger-Gonzales E."/>
            <person name="Havlak P."/>
            <person name="Kuo D.-H."/>
            <person name="Larsson T."/>
            <person name="Lv J."/>
            <person name="Arendt D."/>
            <person name="Savage R."/>
            <person name="Osoegawa K."/>
            <person name="de Jong P."/>
            <person name="Lindberg D.R."/>
            <person name="Seaver E.C."/>
            <person name="Weisblat D.A."/>
            <person name="Putnam N.H."/>
            <person name="Grigoriev I.V."/>
            <person name="Rokhsar D.S."/>
        </authorList>
    </citation>
    <scope>NUCLEOTIDE SEQUENCE</scope>
</reference>
<dbReference type="Proteomes" id="UP000015101">
    <property type="component" value="Unassembled WGS sequence"/>
</dbReference>
<dbReference type="GO" id="GO:0061630">
    <property type="term" value="F:ubiquitin protein ligase activity"/>
    <property type="evidence" value="ECO:0000318"/>
    <property type="project" value="GO_Central"/>
</dbReference>